<protein>
    <submittedName>
        <fullName evidence="2">Uncharacterized protein</fullName>
    </submittedName>
</protein>
<proteinExistence type="predicted"/>
<sequence length="662" mass="76130">MTTLVQRRSIFSRQRKRKGATNEIFNNTGDLRNNFDDIYTDELQPSSAAPAKVSKIEELLYPASEYSLDDFNKSFMFLCRKANVTDATADKFLHLFKVYLPRGNRCPGDFRTLRSYFEKLIPASDELEEIKYCKNCCSLLTSTDNCLCVKNQMKQTGLLQVFPLKTQIETIVKKHEIAIAEYRNQVKAYPEGIYLDSHNGKMLSDVKEPIFALNFYTDGVSLSKSSNKELWVIGFTIADLPIKARYSRSNFVYAATWYSNDKTPPFKIFASKIIKQLNDGITINGNFYSFKVIQLQGDMPAKAKIGNYKEIGYRTCIRCNICGTRIDKLIKFNTRNFELNTPESYREEVQKVLEGKQDSCIKGESAFAKIMRFPTCVTGDVMHSVYYGPPRDDIIEILKVKIIANAFDETIKKIKLPVELSNRNLRVTSECAHFKASEWKAILFYIAPVVLPHFLIDGNLNGKKRENTRKQIFNLLECIAALACLMQDVVKEESIQHSENLLNTWFDERNALFKHNEYVPKTHDIMHFPNQVRLHGPLQCSSCFGGENVLQTLNNIVTCTVPRTIMTQISQRLSYLNLLNKWRSEQRHEKLKEMLNAIDKKTEELVNEVSIPNEILAEIVGEENIDRQNPIGLKMYENCGYTYYPTSSETFVVPILHVFEHN</sequence>
<reference evidence="2" key="1">
    <citation type="submission" date="2022-11" db="UniProtKB">
        <authorList>
            <consortium name="WormBaseParasite"/>
        </authorList>
    </citation>
    <scope>IDENTIFICATION</scope>
</reference>
<dbReference type="PANTHER" id="PTHR46579:SF1">
    <property type="entry name" value="F5_8 TYPE C DOMAIN-CONTAINING PROTEIN"/>
    <property type="match status" value="1"/>
</dbReference>
<evidence type="ECO:0000313" key="1">
    <source>
        <dbReference type="Proteomes" id="UP000887578"/>
    </source>
</evidence>
<organism evidence="1 2">
    <name type="scientific">Panagrolaimus davidi</name>
    <dbReference type="NCBI Taxonomy" id="227884"/>
    <lineage>
        <taxon>Eukaryota</taxon>
        <taxon>Metazoa</taxon>
        <taxon>Ecdysozoa</taxon>
        <taxon>Nematoda</taxon>
        <taxon>Chromadorea</taxon>
        <taxon>Rhabditida</taxon>
        <taxon>Tylenchina</taxon>
        <taxon>Panagrolaimomorpha</taxon>
        <taxon>Panagrolaimoidea</taxon>
        <taxon>Panagrolaimidae</taxon>
        <taxon>Panagrolaimus</taxon>
    </lineage>
</organism>
<name>A0A914PXF0_9BILA</name>
<dbReference type="Proteomes" id="UP000887578">
    <property type="component" value="Unplaced"/>
</dbReference>
<dbReference type="WBParaSite" id="PDA_v2.g23495.t1">
    <property type="protein sequence ID" value="PDA_v2.g23495.t1"/>
    <property type="gene ID" value="PDA_v2.g23495"/>
</dbReference>
<dbReference type="PANTHER" id="PTHR46579">
    <property type="entry name" value="F5/8 TYPE C DOMAIN-CONTAINING PROTEIN-RELATED"/>
    <property type="match status" value="1"/>
</dbReference>
<dbReference type="AlphaFoldDB" id="A0A914PXF0"/>
<evidence type="ECO:0000313" key="2">
    <source>
        <dbReference type="WBParaSite" id="PDA_v2.g23495.t1"/>
    </source>
</evidence>
<keyword evidence="1" id="KW-1185">Reference proteome</keyword>
<accession>A0A914PXF0</accession>